<dbReference type="Proteomes" id="UP000016931">
    <property type="component" value="Unassembled WGS sequence"/>
</dbReference>
<evidence type="ECO:0008006" key="5">
    <source>
        <dbReference type="Google" id="ProtNLM"/>
    </source>
</evidence>
<dbReference type="InterPro" id="IPR044230">
    <property type="entry name" value="GTF3C4"/>
</dbReference>
<sequence length="780" mass="86275">MACTLTVPFWPTSYDNLHWSKDNQIAVLGGEHILILTPRLHEPNPSHLWWDTENLIRINAFTEPELLRSAVLTDRNTSIGEESSIFHAHAAAWSSPGLARHGGSALAVLTTNHVLSLWAPEPLAKGVAVWQRTLVINHAIRQFYHEKHGMQSDGDGRESEEALQIQQRVRSFAWTQPVHSDLERPHPDLFSGLHHLVVATEGGHILVLRITSPYCDPTNKHSTWQAIISESLYITGLTQSLYLEDTNGLRHPQSTIAMPRPSGVDYVGPEHIAVGEWHSGRSDHKRAAAVVFILEGRLYITSLLHDADGNTSFTSGLKPSVSWHLRDRVDLRGPLKVTPGIDAGALVVFGTNAVFHGQLMFNDIKTSLSVDFNDHHLDDRWDDVTGVTITNSADGNALLHVVSHLSSSTAPTHALQLPLAPGRDAPGQPAWQFALNDSKEAYAATNDLGNHVQERTWGIACAPVNGYTAVCASMHPNDVIAYIINADQASILNITLESEARADDFRLAPAEVDSFSGLPSSTILFFLKRYLEQKVDRETAPQDEHDTLVRHVQNMLSPGHGVGFKSLVRASDSNAILLYKTRISLFANAAVRRVQATRICNLAGSDHALQPEGMTTMIRHVAEVVFSISRDDVEFDDMSMNIRRVYEIAVSKLDANYRPGDREASATAWREQCKICHQSIIFESFKWARCQQGHQFSRCALSLLANQEPATTKECSVCGLHYLDETVVDGFRTVPQDLHMVGLNGEVNSQEENAVSKMTMAELLFKACHVCLYCGGKFGD</sequence>
<dbReference type="GO" id="GO:0000127">
    <property type="term" value="C:transcription factor TFIIIC complex"/>
    <property type="evidence" value="ECO:0007669"/>
    <property type="project" value="InterPro"/>
</dbReference>
<protein>
    <recommendedName>
        <fullName evidence="5">Transcription factor IIIC putative zinc-finger domain-containing protein</fullName>
    </recommendedName>
</protein>
<evidence type="ECO:0000259" key="1">
    <source>
        <dbReference type="Pfam" id="PF12657"/>
    </source>
</evidence>
<proteinExistence type="predicted"/>
<feature type="domain" description="Transcription factor IIIC putative zinc-finger" evidence="2">
    <location>
        <begin position="668"/>
        <end position="778"/>
    </location>
</feature>
<dbReference type="HOGENOM" id="CLU_011098_0_0_1"/>
<dbReference type="OrthoDB" id="6021743at2759"/>
<dbReference type="GO" id="GO:0004402">
    <property type="term" value="F:histone acetyltransferase activity"/>
    <property type="evidence" value="ECO:0007669"/>
    <property type="project" value="InterPro"/>
</dbReference>
<reference evidence="3 4" key="1">
    <citation type="journal article" date="2012" name="PLoS Pathog.">
        <title>Diverse lifestyles and strategies of plant pathogenesis encoded in the genomes of eighteen Dothideomycetes fungi.</title>
        <authorList>
            <person name="Ohm R.A."/>
            <person name="Feau N."/>
            <person name="Henrissat B."/>
            <person name="Schoch C.L."/>
            <person name="Horwitz B.A."/>
            <person name="Barry K.W."/>
            <person name="Condon B.J."/>
            <person name="Copeland A.C."/>
            <person name="Dhillon B."/>
            <person name="Glaser F."/>
            <person name="Hesse C.N."/>
            <person name="Kosti I."/>
            <person name="LaButti K."/>
            <person name="Lindquist E.A."/>
            <person name="Lucas S."/>
            <person name="Salamov A.A."/>
            <person name="Bradshaw R.E."/>
            <person name="Ciuffetti L."/>
            <person name="Hamelin R.C."/>
            <person name="Kema G.H.J."/>
            <person name="Lawrence C."/>
            <person name="Scott J.A."/>
            <person name="Spatafora J.W."/>
            <person name="Turgeon B.G."/>
            <person name="de Wit P.J.G.M."/>
            <person name="Zhong S."/>
            <person name="Goodwin S.B."/>
            <person name="Grigoriev I.V."/>
        </authorList>
    </citation>
    <scope>NUCLEOTIDE SEQUENCE [LARGE SCALE GENOMIC DNA]</scope>
    <source>
        <strain evidence="3 4">SO2202</strain>
    </source>
</reference>
<dbReference type="PANTHER" id="PTHR15496:SF2">
    <property type="entry name" value="GENERAL TRANSCRIPTION FACTOR 3C POLYPEPTIDE 4"/>
    <property type="match status" value="1"/>
</dbReference>
<dbReference type="InterPro" id="IPR024761">
    <property type="entry name" value="TFIIIC_delta_N"/>
</dbReference>
<name>M3D4B3_SPHMS</name>
<dbReference type="RefSeq" id="XP_016761161.1">
    <property type="nucleotide sequence ID" value="XM_016902571.1"/>
</dbReference>
<dbReference type="PANTHER" id="PTHR15496">
    <property type="entry name" value="GENERAL TRANSCRIPTION FACTOR 3C POLYPEPTIDE 4 FAMILY"/>
    <property type="match status" value="1"/>
</dbReference>
<evidence type="ECO:0000259" key="2">
    <source>
        <dbReference type="Pfam" id="PF12660"/>
    </source>
</evidence>
<feature type="domain" description="Transcription factor IIIC 90kDa subunit N-terminal" evidence="1">
    <location>
        <begin position="19"/>
        <end position="496"/>
    </location>
</feature>
<evidence type="ECO:0000313" key="4">
    <source>
        <dbReference type="Proteomes" id="UP000016931"/>
    </source>
</evidence>
<organism evidence="3 4">
    <name type="scientific">Sphaerulina musiva (strain SO2202)</name>
    <name type="common">Poplar stem canker fungus</name>
    <name type="synonym">Septoria musiva</name>
    <dbReference type="NCBI Taxonomy" id="692275"/>
    <lineage>
        <taxon>Eukaryota</taxon>
        <taxon>Fungi</taxon>
        <taxon>Dikarya</taxon>
        <taxon>Ascomycota</taxon>
        <taxon>Pezizomycotina</taxon>
        <taxon>Dothideomycetes</taxon>
        <taxon>Dothideomycetidae</taxon>
        <taxon>Mycosphaerellales</taxon>
        <taxon>Mycosphaerellaceae</taxon>
        <taxon>Sphaerulina</taxon>
    </lineage>
</organism>
<gene>
    <name evidence="3" type="ORF">SEPMUDRAFT_133622</name>
</gene>
<dbReference type="Pfam" id="PF12660">
    <property type="entry name" value="zf-TFIIIC"/>
    <property type="match status" value="1"/>
</dbReference>
<dbReference type="InterPro" id="IPR024764">
    <property type="entry name" value="TFIIIC_Znf"/>
</dbReference>
<accession>M3D4B3</accession>
<dbReference type="GO" id="GO:0006384">
    <property type="term" value="P:transcription initiation at RNA polymerase III promoter"/>
    <property type="evidence" value="ECO:0007669"/>
    <property type="project" value="InterPro"/>
</dbReference>
<dbReference type="Pfam" id="PF12657">
    <property type="entry name" value="TFIIIC_delta"/>
    <property type="match status" value="1"/>
</dbReference>
<dbReference type="GeneID" id="27899708"/>
<dbReference type="STRING" id="692275.M3D4B3"/>
<dbReference type="eggNOG" id="ENOG502S8BZ">
    <property type="taxonomic scope" value="Eukaryota"/>
</dbReference>
<evidence type="ECO:0000313" key="3">
    <source>
        <dbReference type="EMBL" id="EMF13040.1"/>
    </source>
</evidence>
<dbReference type="OMA" id="RIRAFAW"/>
<dbReference type="EMBL" id="KB456264">
    <property type="protein sequence ID" value="EMF13040.1"/>
    <property type="molecule type" value="Genomic_DNA"/>
</dbReference>
<keyword evidence="4" id="KW-1185">Reference proteome</keyword>
<dbReference type="AlphaFoldDB" id="M3D4B3"/>